<reference evidence="2 3" key="1">
    <citation type="submission" date="2020-09" db="EMBL/GenBank/DDBJ databases">
        <title>De no assembly of potato wild relative species, Solanum commersonii.</title>
        <authorList>
            <person name="Cho K."/>
        </authorList>
    </citation>
    <scope>NUCLEOTIDE SEQUENCE [LARGE SCALE GENOMIC DNA]</scope>
    <source>
        <strain evidence="2">LZ3.2</strain>
        <tissue evidence="2">Leaf</tissue>
    </source>
</reference>
<evidence type="ECO:0000313" key="2">
    <source>
        <dbReference type="EMBL" id="KAG5627051.1"/>
    </source>
</evidence>
<feature type="compositionally biased region" description="Basic and acidic residues" evidence="1">
    <location>
        <begin position="1"/>
        <end position="21"/>
    </location>
</feature>
<proteinExistence type="predicted"/>
<name>A0A9J6ARX8_SOLCO</name>
<dbReference type="EMBL" id="JACXVP010000002">
    <property type="protein sequence ID" value="KAG5627051.1"/>
    <property type="molecule type" value="Genomic_DNA"/>
</dbReference>
<comment type="caution">
    <text evidence="2">The sequence shown here is derived from an EMBL/GenBank/DDBJ whole genome shotgun (WGS) entry which is preliminary data.</text>
</comment>
<organism evidence="2 3">
    <name type="scientific">Solanum commersonii</name>
    <name type="common">Commerson's wild potato</name>
    <name type="synonym">Commerson's nightshade</name>
    <dbReference type="NCBI Taxonomy" id="4109"/>
    <lineage>
        <taxon>Eukaryota</taxon>
        <taxon>Viridiplantae</taxon>
        <taxon>Streptophyta</taxon>
        <taxon>Embryophyta</taxon>
        <taxon>Tracheophyta</taxon>
        <taxon>Spermatophyta</taxon>
        <taxon>Magnoliopsida</taxon>
        <taxon>eudicotyledons</taxon>
        <taxon>Gunneridae</taxon>
        <taxon>Pentapetalae</taxon>
        <taxon>asterids</taxon>
        <taxon>lamiids</taxon>
        <taxon>Solanales</taxon>
        <taxon>Solanaceae</taxon>
        <taxon>Solanoideae</taxon>
        <taxon>Solaneae</taxon>
        <taxon>Solanum</taxon>
    </lineage>
</organism>
<keyword evidence="3" id="KW-1185">Reference proteome</keyword>
<sequence>MEKKQSSRGREDQRRNMDTSRRVVPGRNQISCKPGVHPGLSETEEEGVADWIDPQLASMCHTGFHRGVGMVEGRNAWEHRLVPFQQVSWH</sequence>
<dbReference type="Proteomes" id="UP000824120">
    <property type="component" value="Chromosome 2"/>
</dbReference>
<evidence type="ECO:0000313" key="3">
    <source>
        <dbReference type="Proteomes" id="UP000824120"/>
    </source>
</evidence>
<gene>
    <name evidence="2" type="ORF">H5410_012269</name>
</gene>
<protein>
    <submittedName>
        <fullName evidence="2">Uncharacterized protein</fullName>
    </submittedName>
</protein>
<accession>A0A9J6ARX8</accession>
<dbReference type="AlphaFoldDB" id="A0A9J6ARX8"/>
<evidence type="ECO:0000256" key="1">
    <source>
        <dbReference type="SAM" id="MobiDB-lite"/>
    </source>
</evidence>
<feature type="region of interest" description="Disordered" evidence="1">
    <location>
        <begin position="1"/>
        <end position="45"/>
    </location>
</feature>